<comment type="caution">
    <text evidence="2">The sequence shown here is derived from an EMBL/GenBank/DDBJ whole genome shotgun (WGS) entry which is preliminary data.</text>
</comment>
<keyword evidence="1" id="KW-0472">Membrane</keyword>
<proteinExistence type="predicted"/>
<sequence>MMLSSVYFREVQKMKQWWLWIVVLGISGLIWYGFISQIFFNKPFGTNPMPNAMMIVFFIIFGCVFPIFFAQVRLTCEVRKDGLYVCFFPFHLRPRCFGWNAISSYRIIDDQPMSRFGGWGIRFNLRGEKAYTVSGTQAIELVLNSGQIVVIGSSNAAKLKKAMDFAHRM</sequence>
<evidence type="ECO:0008006" key="4">
    <source>
        <dbReference type="Google" id="ProtNLM"/>
    </source>
</evidence>
<dbReference type="Pfam" id="PF19638">
    <property type="entry name" value="DUF6141"/>
    <property type="match status" value="1"/>
</dbReference>
<evidence type="ECO:0000256" key="1">
    <source>
        <dbReference type="SAM" id="Phobius"/>
    </source>
</evidence>
<evidence type="ECO:0000313" key="3">
    <source>
        <dbReference type="Proteomes" id="UP000035553"/>
    </source>
</evidence>
<keyword evidence="1" id="KW-1133">Transmembrane helix</keyword>
<feature type="transmembrane region" description="Helical" evidence="1">
    <location>
        <begin position="17"/>
        <end position="40"/>
    </location>
</feature>
<dbReference type="Proteomes" id="UP000035553">
    <property type="component" value="Unassembled WGS sequence"/>
</dbReference>
<name>A0A0U1QN62_9BACL</name>
<keyword evidence="1" id="KW-0812">Transmembrane</keyword>
<dbReference type="InterPro" id="IPR046139">
    <property type="entry name" value="DUF6141"/>
</dbReference>
<dbReference type="AlphaFoldDB" id="A0A0U1QN62"/>
<dbReference type="EMBL" id="AFVQ02000112">
    <property type="protein sequence ID" value="KLI02260.1"/>
    <property type="molecule type" value="Genomic_DNA"/>
</dbReference>
<gene>
    <name evidence="2" type="ORF">SINU_08965</name>
</gene>
<keyword evidence="3" id="KW-1185">Reference proteome</keyword>
<organism evidence="2 3">
    <name type="scientific">Sporolactobacillus inulinus CASD</name>
    <dbReference type="NCBI Taxonomy" id="1069536"/>
    <lineage>
        <taxon>Bacteria</taxon>
        <taxon>Bacillati</taxon>
        <taxon>Bacillota</taxon>
        <taxon>Bacilli</taxon>
        <taxon>Bacillales</taxon>
        <taxon>Sporolactobacillaceae</taxon>
        <taxon>Sporolactobacillus</taxon>
    </lineage>
</organism>
<protein>
    <recommendedName>
        <fullName evidence="4">Bacterial Pleckstrin homology domain-containing protein</fullName>
    </recommendedName>
</protein>
<accession>A0A0U1QN62</accession>
<reference evidence="2 3" key="1">
    <citation type="journal article" date="2011" name="J. Bacteriol.">
        <title>Draft genome sequence of Sporolactobacillus inulinus strain CASD, an efficient D-lactic acid-producing bacterium with high-concentration lactate tolerance capability.</title>
        <authorList>
            <person name="Yu B."/>
            <person name="Su F."/>
            <person name="Wang L."/>
            <person name="Xu K."/>
            <person name="Zhao B."/>
            <person name="Xu P."/>
        </authorList>
    </citation>
    <scope>NUCLEOTIDE SEQUENCE [LARGE SCALE GENOMIC DNA]</scope>
    <source>
        <strain evidence="2 3">CASD</strain>
    </source>
</reference>
<evidence type="ECO:0000313" key="2">
    <source>
        <dbReference type="EMBL" id="KLI02260.1"/>
    </source>
</evidence>
<dbReference type="STRING" id="1069536.SINU_08965"/>
<feature type="transmembrane region" description="Helical" evidence="1">
    <location>
        <begin position="52"/>
        <end position="70"/>
    </location>
</feature>
<dbReference type="OrthoDB" id="582675at2"/>